<gene>
    <name evidence="2" type="ORF">HERI1096_LOCUS30791</name>
</gene>
<reference evidence="2" key="1">
    <citation type="submission" date="2021-01" db="EMBL/GenBank/DDBJ databases">
        <authorList>
            <person name="Corre E."/>
            <person name="Pelletier E."/>
            <person name="Niang G."/>
            <person name="Scheremetjew M."/>
            <person name="Finn R."/>
            <person name="Kale V."/>
            <person name="Holt S."/>
            <person name="Cochrane G."/>
            <person name="Meng A."/>
            <person name="Brown T."/>
            <person name="Cohen L."/>
        </authorList>
    </citation>
    <scope>NUCLEOTIDE SEQUENCE</scope>
    <source>
        <strain evidence="2">CCMP281</strain>
    </source>
</reference>
<proteinExistence type="predicted"/>
<evidence type="ECO:0008006" key="3">
    <source>
        <dbReference type="Google" id="ProtNLM"/>
    </source>
</evidence>
<feature type="compositionally biased region" description="Low complexity" evidence="1">
    <location>
        <begin position="1"/>
        <end position="10"/>
    </location>
</feature>
<dbReference type="Gene3D" id="1.10.238.10">
    <property type="entry name" value="EF-hand"/>
    <property type="match status" value="1"/>
</dbReference>
<accession>A0A7S3FAD9</accession>
<feature type="compositionally biased region" description="Basic and acidic residues" evidence="1">
    <location>
        <begin position="14"/>
        <end position="31"/>
    </location>
</feature>
<dbReference type="EMBL" id="HBHX01055870">
    <property type="protein sequence ID" value="CAE0135581.1"/>
    <property type="molecule type" value="Transcribed_RNA"/>
</dbReference>
<name>A0A7S3FAD9_9EUKA</name>
<sequence length="333" mass="37423">MAPKKTAAKTGKPKAKETKVEEPKETAEETKRRLHHEKYDSIFGALDKGGKGGLKKGELVQVIRDQNDQYYFLQDSDFGPYVKQAWADALPDEEGLVRFDQFADWYDGMLAHIESIKAAETKKAAEAKAEAAAAAASMFSGDGMWEVPMQKLQDALQAAWDKGKTPLLIDATLKAGAEPPTPLESFYTYSGHALLEMKKLVVEVNMKKEKTVAEALDEARLKLLIAMERGYNLVMLLSNSAPPMKSKFNSPTQLPYLLLGDQAAVQSVRGISSDWRNVEWTKALIRPGEDKLQFIHEDFNIVVVTRFKPEDYVEFLKEELPLDQMQHIKIFVQ</sequence>
<dbReference type="SUPFAM" id="SSF47473">
    <property type="entry name" value="EF-hand"/>
    <property type="match status" value="1"/>
</dbReference>
<dbReference type="AlphaFoldDB" id="A0A7S3FAD9"/>
<feature type="region of interest" description="Disordered" evidence="1">
    <location>
        <begin position="1"/>
        <end position="33"/>
    </location>
</feature>
<protein>
    <recommendedName>
        <fullName evidence="3">EF-hand domain-containing protein</fullName>
    </recommendedName>
</protein>
<evidence type="ECO:0000313" key="2">
    <source>
        <dbReference type="EMBL" id="CAE0135581.1"/>
    </source>
</evidence>
<evidence type="ECO:0000256" key="1">
    <source>
        <dbReference type="SAM" id="MobiDB-lite"/>
    </source>
</evidence>
<dbReference type="InterPro" id="IPR011992">
    <property type="entry name" value="EF-hand-dom_pair"/>
</dbReference>
<organism evidence="2">
    <name type="scientific">Haptolina ericina</name>
    <dbReference type="NCBI Taxonomy" id="156174"/>
    <lineage>
        <taxon>Eukaryota</taxon>
        <taxon>Haptista</taxon>
        <taxon>Haptophyta</taxon>
        <taxon>Prymnesiophyceae</taxon>
        <taxon>Prymnesiales</taxon>
        <taxon>Prymnesiaceae</taxon>
        <taxon>Haptolina</taxon>
    </lineage>
</organism>